<protein>
    <submittedName>
        <fullName evidence="3">Uncharacterized protein</fullName>
    </submittedName>
</protein>
<feature type="transmembrane region" description="Helical" evidence="1">
    <location>
        <begin position="415"/>
        <end position="434"/>
    </location>
</feature>
<dbReference type="EMBL" id="JAWWNJ010000167">
    <property type="protein sequence ID" value="KAK6977589.1"/>
    <property type="molecule type" value="Genomic_DNA"/>
</dbReference>
<feature type="transmembrane region" description="Helical" evidence="1">
    <location>
        <begin position="188"/>
        <end position="207"/>
    </location>
</feature>
<feature type="transmembrane region" description="Helical" evidence="1">
    <location>
        <begin position="214"/>
        <end position="236"/>
    </location>
</feature>
<feature type="chain" id="PRO_5043866601" evidence="2">
    <location>
        <begin position="26"/>
        <end position="517"/>
    </location>
</feature>
<feature type="transmembrane region" description="Helical" evidence="1">
    <location>
        <begin position="446"/>
        <end position="465"/>
    </location>
</feature>
<feature type="transmembrane region" description="Helical" evidence="1">
    <location>
        <begin position="248"/>
        <end position="268"/>
    </location>
</feature>
<feature type="transmembrane region" description="Helical" evidence="1">
    <location>
        <begin position="331"/>
        <end position="354"/>
    </location>
</feature>
<keyword evidence="2" id="KW-0732">Signal</keyword>
<comment type="caution">
    <text evidence="3">The sequence shown here is derived from an EMBL/GenBank/DDBJ whole genome shotgun (WGS) entry which is preliminary data.</text>
</comment>
<feature type="transmembrane region" description="Helical" evidence="1">
    <location>
        <begin position="289"/>
        <end position="311"/>
    </location>
</feature>
<dbReference type="AlphaFoldDB" id="A0AAV9ZBU5"/>
<keyword evidence="1" id="KW-0812">Transmembrane</keyword>
<dbReference type="Proteomes" id="UP001362999">
    <property type="component" value="Unassembled WGS sequence"/>
</dbReference>
<sequence length="517" mass="57011">MMKLGFFSGLFALFIAFPFATSIAATAVNTTSSQIGPCDNSCQRLETLLQSLCIGPNDNPNNPVPCGCTNSLSSAQEACSRCVLSLSRTQTELANGTTNTHKLFDGFINSCIAAGKPIRDIVLDDIELVNSAKRVTTVSFATPLTRSDESFPNYIAALCINPDTITPDQCLVGGVNWIRCPNSDVAGILVRISAYLANLLLGIILMFSPSESATAVWTQLLTVYSLLISGIIAILYSNLSRFHSQMTTYLVMSPLSSTLVVYAILGTFDRPHRLDNILSGRREHLLPRILVLVYAALSLAILIFTGTAGPAHFSPNPCEDPRIYTSVFSNITSNIVFIPYGAVANVLFLILLLVESKIPTMLVLAVAAALLPLLLVVLVLIYILVKERSLLRKEFKAQSSRWRIWVIWDMIAGKYPFFHFCGVYLVPFVYWVLVIESDVLFSPDNVFAPSFGQILALFVVLPPLYQVIQMVPKAGKWFIDLAWVRFITRAPKENTGLSRMQSLEEGVFEKEMLKTLD</sequence>
<organism evidence="3 4">
    <name type="scientific">Favolaschia claudopus</name>
    <dbReference type="NCBI Taxonomy" id="2862362"/>
    <lineage>
        <taxon>Eukaryota</taxon>
        <taxon>Fungi</taxon>
        <taxon>Dikarya</taxon>
        <taxon>Basidiomycota</taxon>
        <taxon>Agaricomycotina</taxon>
        <taxon>Agaricomycetes</taxon>
        <taxon>Agaricomycetidae</taxon>
        <taxon>Agaricales</taxon>
        <taxon>Marasmiineae</taxon>
        <taxon>Mycenaceae</taxon>
        <taxon>Favolaschia</taxon>
    </lineage>
</organism>
<proteinExistence type="predicted"/>
<gene>
    <name evidence="3" type="ORF">R3P38DRAFT_3237004</name>
</gene>
<evidence type="ECO:0000313" key="3">
    <source>
        <dbReference type="EMBL" id="KAK6977589.1"/>
    </source>
</evidence>
<keyword evidence="1" id="KW-0472">Membrane</keyword>
<keyword evidence="1" id="KW-1133">Transmembrane helix</keyword>
<keyword evidence="4" id="KW-1185">Reference proteome</keyword>
<reference evidence="3 4" key="1">
    <citation type="journal article" date="2024" name="J Genomics">
        <title>Draft genome sequencing and assembly of Favolaschia claudopus CIRM-BRFM 2984 isolated from oak limbs.</title>
        <authorList>
            <person name="Navarro D."/>
            <person name="Drula E."/>
            <person name="Chaduli D."/>
            <person name="Cazenave R."/>
            <person name="Ahrendt S."/>
            <person name="Wang J."/>
            <person name="Lipzen A."/>
            <person name="Daum C."/>
            <person name="Barry K."/>
            <person name="Grigoriev I.V."/>
            <person name="Favel A."/>
            <person name="Rosso M.N."/>
            <person name="Martin F."/>
        </authorList>
    </citation>
    <scope>NUCLEOTIDE SEQUENCE [LARGE SCALE GENOMIC DNA]</scope>
    <source>
        <strain evidence="3 4">CIRM-BRFM 2984</strain>
    </source>
</reference>
<evidence type="ECO:0000313" key="4">
    <source>
        <dbReference type="Proteomes" id="UP001362999"/>
    </source>
</evidence>
<evidence type="ECO:0000256" key="1">
    <source>
        <dbReference type="SAM" id="Phobius"/>
    </source>
</evidence>
<name>A0AAV9ZBU5_9AGAR</name>
<feature type="signal peptide" evidence="2">
    <location>
        <begin position="1"/>
        <end position="25"/>
    </location>
</feature>
<accession>A0AAV9ZBU5</accession>
<evidence type="ECO:0000256" key="2">
    <source>
        <dbReference type="SAM" id="SignalP"/>
    </source>
</evidence>
<feature type="transmembrane region" description="Helical" evidence="1">
    <location>
        <begin position="361"/>
        <end position="385"/>
    </location>
</feature>